<dbReference type="HOGENOM" id="CLU_055029_3_1_2"/>
<evidence type="ECO:0000256" key="3">
    <source>
        <dbReference type="ARBA" id="ARBA00022801"/>
    </source>
</evidence>
<dbReference type="PANTHER" id="PTHR35005">
    <property type="entry name" value="3-DEHYDRO-SCYLLO-INOSOSE HYDROLASE"/>
    <property type="match status" value="1"/>
</dbReference>
<protein>
    <recommendedName>
        <fullName evidence="7">Creatininase</fullName>
    </recommendedName>
</protein>
<dbReference type="GeneID" id="25400947"/>
<dbReference type="SUPFAM" id="SSF102215">
    <property type="entry name" value="Creatininase"/>
    <property type="match status" value="1"/>
</dbReference>
<proteinExistence type="predicted"/>
<accession>A0A0F7FGS5</accession>
<dbReference type="AlphaFoldDB" id="A0A0F7FGS5"/>
<dbReference type="Gene3D" id="3.40.50.10310">
    <property type="entry name" value="Creatininase"/>
    <property type="match status" value="1"/>
</dbReference>
<name>A0A0F7FGS5_9CREN</name>
<dbReference type="STRING" id="1550241.MA03_01910"/>
<dbReference type="GO" id="GO:0009231">
    <property type="term" value="P:riboflavin biosynthetic process"/>
    <property type="evidence" value="ECO:0007669"/>
    <property type="project" value="TreeGrafter"/>
</dbReference>
<dbReference type="PATRIC" id="fig|1550241.5.peg.389"/>
<keyword evidence="4" id="KW-0862">Zinc</keyword>
<sequence length="253" mass="27995">MASRRLAELTYVEVGKLLSEGIDTVIFPIGTIEPHGPHLPLGTDNYIPELIAEKLAVKINALILPTLNYGVTNSLHGYPGSIRVRPESLENIVYDVLESIAFHGIRIALILNGHGGNTLALDNAARRAWLDHRLATLLIDWWTLARDRGLTKKYLGKEGGHAATDETALIELFRPNIVKKSQYSSDAIFTASAGVRAYPLPGTIINYSETEGEVVFSPEKAEEYLEALVEEIRQIYLKLRQTLSLVDIPSRKA</sequence>
<reference evidence="5 6" key="1">
    <citation type="journal article" date="2015" name="Stand. Genomic Sci.">
        <title>Complete genome sequence of and proposal of Thermofilum uzonense sp. nov. a novel hyperthermophilic crenarchaeon and emended description of the genus Thermofilum.</title>
        <authorList>
            <person name="Toshchakov S.V."/>
            <person name="Korzhenkov A.A."/>
            <person name="Samarov N.I."/>
            <person name="Mazunin I.O."/>
            <person name="Mozhey O.I."/>
            <person name="Shmyr I.S."/>
            <person name="Derbikova K.S."/>
            <person name="Taranov E.A."/>
            <person name="Dominova I.N."/>
            <person name="Bonch-Osmolovskaya E.A."/>
            <person name="Patrushev M.V."/>
            <person name="Podosokorskaya O.A."/>
            <person name="Kublanov I.V."/>
        </authorList>
    </citation>
    <scope>NUCLEOTIDE SEQUENCE [LARGE SCALE GENOMIC DNA]</scope>
    <source>
        <strain evidence="5 6">1807-2</strain>
    </source>
</reference>
<keyword evidence="3" id="KW-0378">Hydrolase</keyword>
<dbReference type="GO" id="GO:0046872">
    <property type="term" value="F:metal ion binding"/>
    <property type="evidence" value="ECO:0007669"/>
    <property type="project" value="UniProtKB-KW"/>
</dbReference>
<keyword evidence="6" id="KW-1185">Reference proteome</keyword>
<dbReference type="Proteomes" id="UP000067434">
    <property type="component" value="Chromosome"/>
</dbReference>
<evidence type="ECO:0008006" key="7">
    <source>
        <dbReference type="Google" id="ProtNLM"/>
    </source>
</evidence>
<evidence type="ECO:0000313" key="6">
    <source>
        <dbReference type="Proteomes" id="UP000067434"/>
    </source>
</evidence>
<dbReference type="InterPro" id="IPR024087">
    <property type="entry name" value="Creatininase-like_sf"/>
</dbReference>
<evidence type="ECO:0000256" key="4">
    <source>
        <dbReference type="ARBA" id="ARBA00022833"/>
    </source>
</evidence>
<dbReference type="RefSeq" id="WP_052883654.1">
    <property type="nucleotide sequence ID" value="NZ_CP009961.1"/>
</dbReference>
<dbReference type="EMBL" id="CP009961">
    <property type="protein sequence ID" value="AKG38285.1"/>
    <property type="molecule type" value="Genomic_DNA"/>
</dbReference>
<dbReference type="Pfam" id="PF02633">
    <property type="entry name" value="Creatininase"/>
    <property type="match status" value="1"/>
</dbReference>
<dbReference type="OrthoDB" id="46121at2157"/>
<evidence type="ECO:0000256" key="1">
    <source>
        <dbReference type="ARBA" id="ARBA00001947"/>
    </source>
</evidence>
<organism evidence="5 6">
    <name type="scientific">Infirmifilum uzonense</name>
    <dbReference type="NCBI Taxonomy" id="1550241"/>
    <lineage>
        <taxon>Archaea</taxon>
        <taxon>Thermoproteota</taxon>
        <taxon>Thermoprotei</taxon>
        <taxon>Thermofilales</taxon>
        <taxon>Thermofilaceae</taxon>
        <taxon>Infirmifilum</taxon>
    </lineage>
</organism>
<dbReference type="KEGG" id="thf:MA03_01910"/>
<comment type="cofactor">
    <cofactor evidence="1">
        <name>Zn(2+)</name>
        <dbReference type="ChEBI" id="CHEBI:29105"/>
    </cofactor>
</comment>
<evidence type="ECO:0000256" key="2">
    <source>
        <dbReference type="ARBA" id="ARBA00022723"/>
    </source>
</evidence>
<dbReference type="GO" id="GO:0016811">
    <property type="term" value="F:hydrolase activity, acting on carbon-nitrogen (but not peptide) bonds, in linear amides"/>
    <property type="evidence" value="ECO:0007669"/>
    <property type="project" value="TreeGrafter"/>
</dbReference>
<dbReference type="InterPro" id="IPR003785">
    <property type="entry name" value="Creatininase/forma_Hydrolase"/>
</dbReference>
<gene>
    <name evidence="5" type="ORF">MA03_01910</name>
</gene>
<keyword evidence="2" id="KW-0479">Metal-binding</keyword>
<dbReference type="PANTHER" id="PTHR35005:SF1">
    <property type="entry name" value="2-AMINO-5-FORMYLAMINO-6-RIBOSYLAMINOPYRIMIDIN-4(3H)-ONE 5'-MONOPHOSPHATE DEFORMYLASE"/>
    <property type="match status" value="1"/>
</dbReference>
<evidence type="ECO:0000313" key="5">
    <source>
        <dbReference type="EMBL" id="AKG38285.1"/>
    </source>
</evidence>